<dbReference type="InterPro" id="IPR056843">
    <property type="entry name" value="THADA-like_TPR"/>
</dbReference>
<feature type="domain" description="tRNA (32-2'-O)-methyltransferase regulator THADA-like TPR repeats region" evidence="4">
    <location>
        <begin position="230"/>
        <end position="536"/>
    </location>
</feature>
<dbReference type="Pfam" id="PF26523">
    <property type="entry name" value="Trm732_C"/>
    <property type="match status" value="1"/>
</dbReference>
<evidence type="ECO:0000256" key="1">
    <source>
        <dbReference type="ARBA" id="ARBA00010409"/>
    </source>
</evidence>
<sequence>MSNIPVEVVDILGSPAQVVAWVEAHETDSQQSHASEIFQFLLGQAAQPRSVSGSACVKLHGFVEQASRAESEVVSSWAFSPDVTVRLFNFYVEWNESDQHRAMKLVLDLIVQLTKQNPDQKGARATQQNLLDTMVSIIVGRSTRPAVKSAIKTLEYFLVKNIFTLDDVKSNYSIHRQLRDQHPDSLVWKMLMTDVFQWMRIAYVCPTAGKFIVYLYREVRRTRTGELTTDAWISWLIESVIEDASLIEAVKNYIFLPFFKTDRGEALHFLREISESETITKHNSPDLNIPALLQLAALETGKRVGFVEEPHIGAHGRLSKESSSIILHEKILQDVLSHPSNDVRSLALSLLVTSPSTTRPYSSSALDLLRKHLGSYLAGSDAKFRMDVSGKIRDMFRRVRGAISVLKRSIPRARAKAKKTGQSATVTPATDSSQPIFYHSNLISLPEGQLVHCLAYHEAFLKWYIGFLRDELIPTASYPRHIASLKAVRNIFRLEADSSKSWETPEDQELFFDLFDQAWLRALFDLVMDPFDDVRDASASVLQTLFRDQRYRNARLFVAGSVPSPSEELGELLRRAEELARRTSRADHSDGSARIHQLVYLFLANDERLISHLAGLITALEEKVAAAEKDLGAAVLDAPLHSSFASMCYVWQVLSGLRFPEEKMEAVRELQSRAVACCERAWDAVKHILCDDSPEGHLPHELEDVAGLDTKDILSYSFRAVHESSNLMKVMIVATKNGSQKGCVSPARDVFTRIGNLTFTQLSSLRHRGAFTTVSSTFASCCQQTKYLEQSPDDEPLLTLWYKGTLDAILSQVSTTRRSAGIPSLITGILSANADRPSFEDVIAKLIQIASIEARVTETDGSNLPQVHAYNCLKDIYKNSLLASMGNQSEKYLPQCLELAAGGLKSEVWAIRNCGLIFLRSLIDCLFGNHESKSMIEAGWDGKANRIPYHRYPNLPRVLVNILRSGYQAIATTSTGSSAAESVFPALDIVRRAGPPDLLRSEIQDHVIQYLGSPVWHVRDMAARTLCSCLLHQGWFGIIRGAIEAALGRPGNSSNNNVHGALLALKAVFERLSEVAVDTLNVHLAELTSFLQHAGIESRYASCPDILAAYLEVVNMIWAFQRTQGSQLTAFNTTIDTRTVSALLKVQKTISSVFLATQAQDPVGELRKLFLRDGLGSDVLAAALEYLPTLWNASSTTDDVLLGLCDLYIDVCVRTAHPEAHVVALQNLAKILDQLLGSGACVQLAPSSLTALWTSLPLRPVNPALSTAVVEVSGGMIAVLKQLNCISALGLKNWGAILAGALRDDSVFDLRFAAAEALNSFFAVVKSDCASEEYLAVLLALYDALNDDDDEVRDMASSATKSILGQSITPLEASQRLQSWLVAGFPQSTVLKQIIANRLVGVSSTSSQEWQSAEDQLDKALEFDDSLFVVEENNLFIDEVRETKRWLAMFESVPWTAQDSRVVELNKWVASGLGKIQALTQHEDGPLGWASNPQVFAISSRIFYCARSLLRNNRANADLQEQASRTKTALLARGNHLSDMYIQMFVDAET</sequence>
<dbReference type="Pfam" id="PF25150">
    <property type="entry name" value="TPR_Trm732"/>
    <property type="match status" value="1"/>
</dbReference>
<proteinExistence type="inferred from homology"/>
<evidence type="ECO:0000259" key="4">
    <source>
        <dbReference type="Pfam" id="PF25150"/>
    </source>
</evidence>
<dbReference type="GO" id="GO:0005829">
    <property type="term" value="C:cytosol"/>
    <property type="evidence" value="ECO:0007669"/>
    <property type="project" value="TreeGrafter"/>
</dbReference>
<organism evidence="6 7">
    <name type="scientific">Stachybotrys chlorohalonatus (strain IBT 40285)</name>
    <dbReference type="NCBI Taxonomy" id="1283841"/>
    <lineage>
        <taxon>Eukaryota</taxon>
        <taxon>Fungi</taxon>
        <taxon>Dikarya</taxon>
        <taxon>Ascomycota</taxon>
        <taxon>Pezizomycotina</taxon>
        <taxon>Sordariomycetes</taxon>
        <taxon>Hypocreomycetidae</taxon>
        <taxon>Hypocreales</taxon>
        <taxon>Stachybotryaceae</taxon>
        <taxon>Stachybotrys</taxon>
    </lineage>
</organism>
<dbReference type="Gene3D" id="1.25.10.10">
    <property type="entry name" value="Leucine-rich Repeat Variant"/>
    <property type="match status" value="1"/>
</dbReference>
<protein>
    <submittedName>
        <fullName evidence="6">Uncharacterized protein</fullName>
    </submittedName>
</protein>
<feature type="domain" description="DUF2428" evidence="3">
    <location>
        <begin position="670"/>
        <end position="910"/>
    </location>
</feature>
<dbReference type="PANTHER" id="PTHR14387:SF0">
    <property type="entry name" value="DUF2428 DOMAIN-CONTAINING PROTEIN"/>
    <property type="match status" value="1"/>
</dbReference>
<dbReference type="InterPro" id="IPR051954">
    <property type="entry name" value="tRNA_methyltransferase_THADA"/>
</dbReference>
<dbReference type="OrthoDB" id="73997at2759"/>
<evidence type="ECO:0000313" key="6">
    <source>
        <dbReference type="EMBL" id="KFA63525.1"/>
    </source>
</evidence>
<dbReference type="HOGENOM" id="CLU_001011_1_0_1"/>
<dbReference type="GO" id="GO:0030488">
    <property type="term" value="P:tRNA methylation"/>
    <property type="evidence" value="ECO:0007669"/>
    <property type="project" value="TreeGrafter"/>
</dbReference>
<accession>A0A084QHU0</accession>
<feature type="domain" description="tRNA (32-2'-O)-methyltransferase regulator THADA-like C-terminal TPR repeats region" evidence="5">
    <location>
        <begin position="912"/>
        <end position="1067"/>
    </location>
</feature>
<dbReference type="Proteomes" id="UP000028524">
    <property type="component" value="Unassembled WGS sequence"/>
</dbReference>
<dbReference type="STRING" id="1283841.A0A084QHU0"/>
<dbReference type="SUPFAM" id="SSF48371">
    <property type="entry name" value="ARM repeat"/>
    <property type="match status" value="1"/>
</dbReference>
<keyword evidence="7" id="KW-1185">Reference proteome</keyword>
<name>A0A084QHU0_STAC4</name>
<dbReference type="Pfam" id="PF10350">
    <property type="entry name" value="DUF2428"/>
    <property type="match status" value="1"/>
</dbReference>
<evidence type="ECO:0000259" key="3">
    <source>
        <dbReference type="Pfam" id="PF10350"/>
    </source>
</evidence>
<dbReference type="InterPro" id="IPR011989">
    <property type="entry name" value="ARM-like"/>
</dbReference>
<dbReference type="InterPro" id="IPR056842">
    <property type="entry name" value="THADA-like_TPR_C"/>
</dbReference>
<comment type="similarity">
    <text evidence="1">Belongs to the THADA family.</text>
</comment>
<keyword evidence="2" id="KW-0819">tRNA processing</keyword>
<dbReference type="FunCoup" id="A0A084QHU0">
    <property type="interactions" value="25"/>
</dbReference>
<dbReference type="PANTHER" id="PTHR14387">
    <property type="entry name" value="THADA/DEATH RECEPTOR INTERACTING PROTEIN"/>
    <property type="match status" value="1"/>
</dbReference>
<dbReference type="InParanoid" id="A0A084QHU0"/>
<dbReference type="InterPro" id="IPR016024">
    <property type="entry name" value="ARM-type_fold"/>
</dbReference>
<dbReference type="Pfam" id="PF25151">
    <property type="entry name" value="TPR_Trm732_C"/>
    <property type="match status" value="1"/>
</dbReference>
<dbReference type="EMBL" id="KL660737">
    <property type="protein sequence ID" value="KFA63525.1"/>
    <property type="molecule type" value="Genomic_DNA"/>
</dbReference>
<gene>
    <name evidence="6" type="ORF">S40285_00328</name>
</gene>
<dbReference type="OMA" id="LIMDPFD"/>
<reference evidence="6 7" key="1">
    <citation type="journal article" date="2014" name="BMC Genomics">
        <title>Comparative genome sequencing reveals chemotype-specific gene clusters in the toxigenic black mold Stachybotrys.</title>
        <authorList>
            <person name="Semeiks J."/>
            <person name="Borek D."/>
            <person name="Otwinowski Z."/>
            <person name="Grishin N.V."/>
        </authorList>
    </citation>
    <scope>NUCLEOTIDE SEQUENCE [LARGE SCALE GENOMIC DNA]</scope>
    <source>
        <strain evidence="6 7">IBT 40285</strain>
    </source>
</reference>
<dbReference type="InterPro" id="IPR019442">
    <property type="entry name" value="THADA/TRM732_DUF2428"/>
</dbReference>
<evidence type="ECO:0000256" key="2">
    <source>
        <dbReference type="ARBA" id="ARBA00022694"/>
    </source>
</evidence>
<evidence type="ECO:0000313" key="7">
    <source>
        <dbReference type="Proteomes" id="UP000028524"/>
    </source>
</evidence>
<evidence type="ECO:0000259" key="5">
    <source>
        <dbReference type="Pfam" id="PF25151"/>
    </source>
</evidence>